<name>A0ABR9M5K0_9ACTN</name>
<evidence type="ECO:0000313" key="1">
    <source>
        <dbReference type="EMBL" id="MBE1588187.1"/>
    </source>
</evidence>
<keyword evidence="2" id="KW-1185">Reference proteome</keyword>
<sequence>MLKRFLYLDEPKLADYVSALEGGLRSSRELKSTRGGKKDAGIDVKAAKGGIERSEQNEETLSLTDTPHARFERLLELATAAPEASGWIEVLDTSHGLQDAGFGAMISVECDAYIPEIIKALAPQGGLADTLDQIETFLPYAATFNLDVSGLPSREEIEAIKGASQLFGGKLVVVGELDDADWQIAGQLDATNIRDPEIEGRVIIVGKITKKWSAGQWKPLLALPGTSLLPRNQRRVLERKPPEEGHEDQYLEGPAVMIEVLAIYR</sequence>
<evidence type="ECO:0000313" key="2">
    <source>
        <dbReference type="Proteomes" id="UP000633509"/>
    </source>
</evidence>
<dbReference type="Proteomes" id="UP000633509">
    <property type="component" value="Unassembled WGS sequence"/>
</dbReference>
<protein>
    <submittedName>
        <fullName evidence="1">Uncharacterized protein</fullName>
    </submittedName>
</protein>
<gene>
    <name evidence="1" type="ORF">H4W80_006445</name>
</gene>
<proteinExistence type="predicted"/>
<dbReference type="Pfam" id="PF19952">
    <property type="entry name" value="DUF6414"/>
    <property type="match status" value="1"/>
</dbReference>
<organism evidence="1 2">
    <name type="scientific">Nonomuraea angiospora</name>
    <dbReference type="NCBI Taxonomy" id="46172"/>
    <lineage>
        <taxon>Bacteria</taxon>
        <taxon>Bacillati</taxon>
        <taxon>Actinomycetota</taxon>
        <taxon>Actinomycetes</taxon>
        <taxon>Streptosporangiales</taxon>
        <taxon>Streptosporangiaceae</taxon>
        <taxon>Nonomuraea</taxon>
    </lineage>
</organism>
<reference evidence="1 2" key="1">
    <citation type="submission" date="2020-10" db="EMBL/GenBank/DDBJ databases">
        <title>Sequencing the genomes of 1000 actinobacteria strains.</title>
        <authorList>
            <person name="Klenk H.-P."/>
        </authorList>
    </citation>
    <scope>NUCLEOTIDE SEQUENCE [LARGE SCALE GENOMIC DNA]</scope>
    <source>
        <strain evidence="1 2">DSM 43173</strain>
    </source>
</reference>
<comment type="caution">
    <text evidence="1">The sequence shown here is derived from an EMBL/GenBank/DDBJ whole genome shotgun (WGS) entry which is preliminary data.</text>
</comment>
<accession>A0ABR9M5K0</accession>
<dbReference type="InterPro" id="IPR045633">
    <property type="entry name" value="DUF6414"/>
</dbReference>
<dbReference type="RefSeq" id="WP_192788457.1">
    <property type="nucleotide sequence ID" value="NZ_JADBEK010000001.1"/>
</dbReference>
<dbReference type="EMBL" id="JADBEK010000001">
    <property type="protein sequence ID" value="MBE1588187.1"/>
    <property type="molecule type" value="Genomic_DNA"/>
</dbReference>